<evidence type="ECO:0000259" key="3">
    <source>
        <dbReference type="Pfam" id="PF24883"/>
    </source>
</evidence>
<proteinExistence type="predicted"/>
<organism evidence="4 5">
    <name type="scientific">Xylaria arbuscula</name>
    <dbReference type="NCBI Taxonomy" id="114810"/>
    <lineage>
        <taxon>Eukaryota</taxon>
        <taxon>Fungi</taxon>
        <taxon>Dikarya</taxon>
        <taxon>Ascomycota</taxon>
        <taxon>Pezizomycotina</taxon>
        <taxon>Sordariomycetes</taxon>
        <taxon>Xylariomycetidae</taxon>
        <taxon>Xylariales</taxon>
        <taxon>Xylariaceae</taxon>
        <taxon>Xylaria</taxon>
    </lineage>
</organism>
<evidence type="ECO:0000313" key="5">
    <source>
        <dbReference type="Proteomes" id="UP001148614"/>
    </source>
</evidence>
<dbReference type="PROSITE" id="PS50297">
    <property type="entry name" value="ANK_REP_REGION"/>
    <property type="match status" value="1"/>
</dbReference>
<keyword evidence="1" id="KW-0677">Repeat</keyword>
<protein>
    <recommendedName>
        <fullName evidence="3">Nephrocystin 3-like N-terminal domain-containing protein</fullName>
    </recommendedName>
</protein>
<dbReference type="PROSITE" id="PS50088">
    <property type="entry name" value="ANK_REPEAT"/>
    <property type="match status" value="1"/>
</dbReference>
<dbReference type="Proteomes" id="UP001148614">
    <property type="component" value="Unassembled WGS sequence"/>
</dbReference>
<dbReference type="Gene3D" id="1.25.40.20">
    <property type="entry name" value="Ankyrin repeat-containing domain"/>
    <property type="match status" value="1"/>
</dbReference>
<keyword evidence="2" id="KW-0040">ANK repeat</keyword>
<feature type="domain" description="Nephrocystin 3-like N-terminal" evidence="3">
    <location>
        <begin position="199"/>
        <end position="363"/>
    </location>
</feature>
<comment type="caution">
    <text evidence="4">The sequence shown here is derived from an EMBL/GenBank/DDBJ whole genome shotgun (WGS) entry which is preliminary data.</text>
</comment>
<evidence type="ECO:0000256" key="1">
    <source>
        <dbReference type="ARBA" id="ARBA00022737"/>
    </source>
</evidence>
<dbReference type="InterPro" id="IPR002110">
    <property type="entry name" value="Ankyrin_rpt"/>
</dbReference>
<dbReference type="PANTHER" id="PTHR10039">
    <property type="entry name" value="AMELOGENIN"/>
    <property type="match status" value="1"/>
</dbReference>
<dbReference type="PANTHER" id="PTHR10039:SF16">
    <property type="entry name" value="GPI INOSITOL-DEACYLASE"/>
    <property type="match status" value="1"/>
</dbReference>
<evidence type="ECO:0000313" key="4">
    <source>
        <dbReference type="EMBL" id="KAJ3580024.1"/>
    </source>
</evidence>
<accession>A0A9W8NNS8</accession>
<dbReference type="EMBL" id="JANPWZ010000036">
    <property type="protein sequence ID" value="KAJ3580024.1"/>
    <property type="molecule type" value="Genomic_DNA"/>
</dbReference>
<dbReference type="SUPFAM" id="SSF48403">
    <property type="entry name" value="Ankyrin repeat"/>
    <property type="match status" value="1"/>
</dbReference>
<dbReference type="AlphaFoldDB" id="A0A9W8NNS8"/>
<feature type="repeat" description="ANK" evidence="2">
    <location>
        <begin position="807"/>
        <end position="839"/>
    </location>
</feature>
<sequence length="909" mass="103273">MEPISATAAISQLSDIIRWTSNVYDWICDLREASKDLREAKDEINNHLSLLERVRCFMRSDGQLAPHLAFLAERGGPLERANGAISDLLRLVGGDASNDNPLDSIRMVVADFKKLTLNEALWTTKKREITRARQRLEAQRSIITGALMPALGTVMNEGVNEIKSKLSGYERKQAIDRFWPPNEEMKDIHSNRKQQQEPETCNWVMREEAFIHSLRSFSSHRDHCRFICIHGIPGAGKTVLASSIIEKVADDCNSHGYAFYYCLYSRKRDETVPFLKWVLRQLCTQAKSLVPRKLLAAYEAEGTLSIEDLLDCLEEVSLSYRNGVYIVVDAVDESHPRENLIQVLSRIGTEERFINISLLLTSREENEVMGTIHELGDACSLISMSNKNVREDLKRYVHEQLTKIARFNRWQNDRFLGEVESTLTDKANGMFRWAVCQLDVLKRKRDPESILDALLELPHDIFDTYERILVEIPQEDRNFAKTALALICNNTADSAETLVAACLYCVPFGDISLYVCEPLIQKLGMTCVVPTVDTLRDICGSLVSVTKLNRPPFTILNREREIATGAAKFFALSDNLVENIDLKVIFTGLSQFPRPFQAQRRPPMTRYEEFCLRMTEKALSPNGSKSRRPDIVHNGDLIDVVLKSLTPISPHFMYLKKTTPVALMRAKFPNWLSVCDWDINPPDHSPTGLLVNLAILKWKDLAKRYLESLAFQSLGKDDKKKTWTEPFQLKNAPEETLLGYCLREEHLNFLRILVRHGRASFENEPEALYTAMHVLQHKSRALDDLEFLLRSGADPNPKPDNDSEERFAFSPLQLAVYVLEYDWVELLLEEGADVNVTRGGTIVPSVALWDDSLVQEKSCLEICSDAQPAWLPNLESMRAASGTASERYSSVTELKNFTKMMSKCMTTPA</sequence>
<gene>
    <name evidence="4" type="ORF">NPX13_g547</name>
</gene>
<dbReference type="InterPro" id="IPR056884">
    <property type="entry name" value="NPHP3-like_N"/>
</dbReference>
<evidence type="ECO:0000256" key="2">
    <source>
        <dbReference type="PROSITE-ProRule" id="PRU00023"/>
    </source>
</evidence>
<name>A0A9W8NNS8_9PEZI</name>
<dbReference type="SUPFAM" id="SSF52540">
    <property type="entry name" value="P-loop containing nucleoside triphosphate hydrolases"/>
    <property type="match status" value="1"/>
</dbReference>
<dbReference type="Pfam" id="PF24883">
    <property type="entry name" value="NPHP3_N"/>
    <property type="match status" value="1"/>
</dbReference>
<dbReference type="Gene3D" id="3.40.50.300">
    <property type="entry name" value="P-loop containing nucleotide triphosphate hydrolases"/>
    <property type="match status" value="1"/>
</dbReference>
<keyword evidence="5" id="KW-1185">Reference proteome</keyword>
<dbReference type="InterPro" id="IPR027417">
    <property type="entry name" value="P-loop_NTPase"/>
</dbReference>
<dbReference type="VEuPathDB" id="FungiDB:F4678DRAFT_209602"/>
<dbReference type="InterPro" id="IPR036770">
    <property type="entry name" value="Ankyrin_rpt-contain_sf"/>
</dbReference>
<reference evidence="4" key="1">
    <citation type="submission" date="2022-07" db="EMBL/GenBank/DDBJ databases">
        <title>Genome Sequence of Xylaria arbuscula.</title>
        <authorList>
            <person name="Buettner E."/>
        </authorList>
    </citation>
    <scope>NUCLEOTIDE SEQUENCE</scope>
    <source>
        <strain evidence="4">VT107</strain>
    </source>
</reference>